<dbReference type="Pfam" id="PF05130">
    <property type="entry name" value="FlgN"/>
    <property type="match status" value="1"/>
</dbReference>
<evidence type="ECO:0000313" key="2">
    <source>
        <dbReference type="EMBL" id="EPR14354.1"/>
    </source>
</evidence>
<dbReference type="RefSeq" id="WP_020813807.1">
    <property type="nucleotide sequence ID" value="NZ_ATAY01000006.1"/>
</dbReference>
<dbReference type="STRING" id="1330534.L323_00700"/>
<dbReference type="Proteomes" id="UP000016860">
    <property type="component" value="Unassembled WGS sequence"/>
</dbReference>
<dbReference type="Gene3D" id="1.20.58.300">
    <property type="entry name" value="FlgN-like"/>
    <property type="match status" value="1"/>
</dbReference>
<keyword evidence="1" id="KW-1005">Bacterial flagellum biogenesis</keyword>
<name>U4R698_9FIRM</name>
<gene>
    <name evidence="2" type="ORF">L323_00700</name>
</gene>
<reference evidence="2 3" key="1">
    <citation type="journal article" date="2013" name="Genome Announc.">
        <title>Draft Genome Sequence of the Cellulolytic Bacterium Clostridium papyrosolvens C7 (ATCC 700395).</title>
        <authorList>
            <person name="Zepeda V."/>
            <person name="Dassa B."/>
            <person name="Borovok I."/>
            <person name="Lamed R."/>
            <person name="Bayer E.A."/>
            <person name="Cate J.H."/>
        </authorList>
    </citation>
    <scope>NUCLEOTIDE SEQUENCE [LARGE SCALE GENOMIC DNA]</scope>
    <source>
        <strain evidence="2 3">C7</strain>
    </source>
</reference>
<accession>U4R698</accession>
<dbReference type="SUPFAM" id="SSF140566">
    <property type="entry name" value="FlgN-like"/>
    <property type="match status" value="1"/>
</dbReference>
<dbReference type="PATRIC" id="fig|1330534.3.peg.144"/>
<dbReference type="OrthoDB" id="1739161at2"/>
<dbReference type="InterPro" id="IPR007809">
    <property type="entry name" value="FlgN-like"/>
</dbReference>
<sequence length="160" mass="18339">MAPEQYIQKLTELSLKKSDNMKKILTLTKRQSDVITEDSINELQNLVDVKQKLIDEINELDDAFEVYYSRLKSILGIESMEEVSISEYNEVVRLQQTIKTIFDTIKEIQAAENENNMKARGVLDSLGGQIRQVKQGKIANNGYNIGGKLPQQSYYFDTKK</sequence>
<dbReference type="AlphaFoldDB" id="U4R698"/>
<dbReference type="GO" id="GO:0044780">
    <property type="term" value="P:bacterial-type flagellum assembly"/>
    <property type="evidence" value="ECO:0007669"/>
    <property type="project" value="InterPro"/>
</dbReference>
<protein>
    <submittedName>
        <fullName evidence="2">FlgN</fullName>
    </submittedName>
</protein>
<organism evidence="2 3">
    <name type="scientific">Ruminiclostridium papyrosolvens C7</name>
    <dbReference type="NCBI Taxonomy" id="1330534"/>
    <lineage>
        <taxon>Bacteria</taxon>
        <taxon>Bacillati</taxon>
        <taxon>Bacillota</taxon>
        <taxon>Clostridia</taxon>
        <taxon>Eubacteriales</taxon>
        <taxon>Oscillospiraceae</taxon>
        <taxon>Ruminiclostridium</taxon>
    </lineage>
</organism>
<dbReference type="EMBL" id="ATAY01000006">
    <property type="protein sequence ID" value="EPR14354.1"/>
    <property type="molecule type" value="Genomic_DNA"/>
</dbReference>
<evidence type="ECO:0000256" key="1">
    <source>
        <dbReference type="ARBA" id="ARBA00022795"/>
    </source>
</evidence>
<dbReference type="InterPro" id="IPR036679">
    <property type="entry name" value="FlgN-like_sf"/>
</dbReference>
<proteinExistence type="predicted"/>
<evidence type="ECO:0000313" key="3">
    <source>
        <dbReference type="Proteomes" id="UP000016860"/>
    </source>
</evidence>
<comment type="caution">
    <text evidence="2">The sequence shown here is derived from an EMBL/GenBank/DDBJ whole genome shotgun (WGS) entry which is preliminary data.</text>
</comment>